<feature type="region of interest" description="Disordered" evidence="1">
    <location>
        <begin position="1"/>
        <end position="67"/>
    </location>
</feature>
<name>A0A8X7NPM0_CANPA</name>
<reference evidence="2" key="1">
    <citation type="submission" date="2020-03" db="EMBL/GenBank/DDBJ databases">
        <title>FDA dAtabase for Regulatory Grade micrObial Sequences (FDA-ARGOS): Supporting development and validation of Infectious Disease Dx tests.</title>
        <authorList>
            <person name="Campos J."/>
            <person name="Goldberg B."/>
            <person name="Tallon L."/>
            <person name="Sadzewicz L."/>
            <person name="Vavikolanu K."/>
            <person name="Mehta A."/>
            <person name="Aluvathingal J."/>
            <person name="Nadendla S."/>
            <person name="Nandy P."/>
            <person name="Geyer C."/>
            <person name="Yan Y."/>
            <person name="Sichtig H."/>
        </authorList>
    </citation>
    <scope>NUCLEOTIDE SEQUENCE [LARGE SCALE GENOMIC DNA]</scope>
    <source>
        <strain evidence="2">FDAARGOS_652</strain>
    </source>
</reference>
<gene>
    <name evidence="2" type="ORF">FOB60_002144</name>
</gene>
<accession>A0A8X7NPM0</accession>
<dbReference type="AlphaFoldDB" id="A0A8X7NPM0"/>
<feature type="compositionally biased region" description="Basic and acidic residues" evidence="1">
    <location>
        <begin position="171"/>
        <end position="187"/>
    </location>
</feature>
<comment type="caution">
    <text evidence="2">The sequence shown here is derived from an EMBL/GenBank/DDBJ whole genome shotgun (WGS) entry which is preliminary data.</text>
</comment>
<dbReference type="EMBL" id="JABWAB010000003">
    <property type="protein sequence ID" value="KAF6057589.1"/>
    <property type="molecule type" value="Genomic_DNA"/>
</dbReference>
<feature type="region of interest" description="Disordered" evidence="1">
    <location>
        <begin position="167"/>
        <end position="209"/>
    </location>
</feature>
<dbReference type="Proteomes" id="UP000590412">
    <property type="component" value="Unassembled WGS sequence"/>
</dbReference>
<evidence type="ECO:0000313" key="3">
    <source>
        <dbReference type="Proteomes" id="UP000590412"/>
    </source>
</evidence>
<feature type="compositionally biased region" description="Polar residues" evidence="1">
    <location>
        <begin position="111"/>
        <end position="120"/>
    </location>
</feature>
<feature type="compositionally biased region" description="Basic and acidic residues" evidence="1">
    <location>
        <begin position="121"/>
        <end position="142"/>
    </location>
</feature>
<proteinExistence type="predicted"/>
<feature type="compositionally biased region" description="Low complexity" evidence="1">
    <location>
        <begin position="199"/>
        <end position="209"/>
    </location>
</feature>
<feature type="compositionally biased region" description="Polar residues" evidence="1">
    <location>
        <begin position="1"/>
        <end position="10"/>
    </location>
</feature>
<feature type="compositionally biased region" description="Polar residues" evidence="1">
    <location>
        <begin position="42"/>
        <end position="63"/>
    </location>
</feature>
<sequence length="559" mass="64403">MQSPTSTKLSPNEFPYSPSQQYDDSESDSDLSLTDYKDHLIQQHQSIMPEFQRTSSTASSPISNEVEKKHQDLGSIYYGVANIHDTTVVTPNTKLSSQSTIRRKPPPDLALSSQEQGENTESAKSEYKEDKAPSILQPDRKASRMKRLSTGKFNNWGKMVSSLSRSASMKTFERPQTEGHNYRKPLDTEPLPQAPIFESSSSNRTTTSTSPIPIDIMPFWKYHILRFGKDLYLTTNPGTKYIHCRNGPSFYVEILMDPVINQGSKMSGDEYTLIFKDPVNLSQDPRQCMMITKKYDKLQGYFKLKTPKNTYLADDGTMQKYEDMTLFKTVSFPSQIVRKHFPYKALREENAQFLTNYEVRDLQNKVWNVGSIPRVRVSRINKMRQTVMNANRYTNEQSEQEELKLVAKRNIYFHRNYANNVQDDQSEAALKNLHDSNAKFPPVLSMFRPNENRITKRLVKSMKQQQKKRHASSVHMAIDDFESSQNDTKTFYNGSDGLYYSHDTRDDNPDENKSGWLTIYEDMDIFGGVENRGMFDIVLGMTLAVGFDTYLKNHMAMKR</sequence>
<organism evidence="2 3">
    <name type="scientific">Candida parapsilosis</name>
    <name type="common">Yeast</name>
    <dbReference type="NCBI Taxonomy" id="5480"/>
    <lineage>
        <taxon>Eukaryota</taxon>
        <taxon>Fungi</taxon>
        <taxon>Dikarya</taxon>
        <taxon>Ascomycota</taxon>
        <taxon>Saccharomycotina</taxon>
        <taxon>Pichiomycetes</taxon>
        <taxon>Debaryomycetaceae</taxon>
        <taxon>Candida/Lodderomyces clade</taxon>
        <taxon>Candida</taxon>
    </lineage>
</organism>
<protein>
    <submittedName>
        <fullName evidence="2">Uncharacterized protein</fullName>
    </submittedName>
</protein>
<feature type="region of interest" description="Disordered" evidence="1">
    <location>
        <begin position="91"/>
        <end position="148"/>
    </location>
</feature>
<feature type="compositionally biased region" description="Polar residues" evidence="1">
    <location>
        <begin position="91"/>
        <end position="100"/>
    </location>
</feature>
<evidence type="ECO:0000256" key="1">
    <source>
        <dbReference type="SAM" id="MobiDB-lite"/>
    </source>
</evidence>
<evidence type="ECO:0000313" key="2">
    <source>
        <dbReference type="EMBL" id="KAF6057589.1"/>
    </source>
</evidence>